<comment type="pathway">
    <text evidence="1">Glycan metabolism; pectin degradation; 2-dehydro-3-deoxy-D-gluconate from pectin: step 1/5.</text>
</comment>
<dbReference type="Gene3D" id="2.160.20.10">
    <property type="entry name" value="Single-stranded right-handed beta-helix, Pectin lyase-like"/>
    <property type="match status" value="1"/>
</dbReference>
<accession>A0A0D9XG94</accession>
<evidence type="ECO:0000256" key="1">
    <source>
        <dbReference type="ARBA" id="ARBA00005184"/>
    </source>
</evidence>
<evidence type="ECO:0000256" key="3">
    <source>
        <dbReference type="ARBA" id="ARBA00023085"/>
    </source>
</evidence>
<organism evidence="6 7">
    <name type="scientific">Leersia perrieri</name>
    <dbReference type="NCBI Taxonomy" id="77586"/>
    <lineage>
        <taxon>Eukaryota</taxon>
        <taxon>Viridiplantae</taxon>
        <taxon>Streptophyta</taxon>
        <taxon>Embryophyta</taxon>
        <taxon>Tracheophyta</taxon>
        <taxon>Spermatophyta</taxon>
        <taxon>Magnoliopsida</taxon>
        <taxon>Liliopsida</taxon>
        <taxon>Poales</taxon>
        <taxon>Poaceae</taxon>
        <taxon>BOP clade</taxon>
        <taxon>Oryzoideae</taxon>
        <taxon>Oryzeae</taxon>
        <taxon>Oryzinae</taxon>
        <taxon>Leersia</taxon>
    </lineage>
</organism>
<evidence type="ECO:0000256" key="4">
    <source>
        <dbReference type="SAM" id="MobiDB-lite"/>
    </source>
</evidence>
<reference evidence="7" key="2">
    <citation type="submission" date="2013-12" db="EMBL/GenBank/DDBJ databases">
        <authorList>
            <person name="Yu Y."/>
            <person name="Lee S."/>
            <person name="de Baynast K."/>
            <person name="Wissotski M."/>
            <person name="Liu L."/>
            <person name="Talag J."/>
            <person name="Goicoechea J."/>
            <person name="Angelova A."/>
            <person name="Jetty R."/>
            <person name="Kudrna D."/>
            <person name="Golser W."/>
            <person name="Rivera L."/>
            <person name="Zhang J."/>
            <person name="Wing R."/>
        </authorList>
    </citation>
    <scope>NUCLEOTIDE SEQUENCE</scope>
</reference>
<protein>
    <recommendedName>
        <fullName evidence="5">Pectinesterase catalytic domain-containing protein</fullName>
    </recommendedName>
</protein>
<sequence length="165" mass="18133">MALSTSSLAMPQPSSSSRIAISSPLPGQKNTITAQSRAVTDSTTGFSFQDCIVDADADFRGAPAGTVETYLGRPWQPIKNSQPFSRVVFIQCKMSDVINPKGWLQWDGRTDVKDIYYGVVPTRVNWPSFHVIQDSSEADKFTVKNFIQGDKWIPGDVPYTPGLSN</sequence>
<dbReference type="GO" id="GO:0030599">
    <property type="term" value="F:pectinesterase activity"/>
    <property type="evidence" value="ECO:0007669"/>
    <property type="project" value="InterPro"/>
</dbReference>
<dbReference type="STRING" id="77586.A0A0D9XG94"/>
<dbReference type="GO" id="GO:0045490">
    <property type="term" value="P:pectin catabolic process"/>
    <property type="evidence" value="ECO:0007669"/>
    <property type="project" value="UniProtKB-UniPathway"/>
</dbReference>
<name>A0A0D9XG94_9ORYZ</name>
<feature type="domain" description="Pectinesterase catalytic" evidence="5">
    <location>
        <begin position="17"/>
        <end position="150"/>
    </location>
</feature>
<dbReference type="InterPro" id="IPR011050">
    <property type="entry name" value="Pectin_lyase_fold/virulence"/>
</dbReference>
<evidence type="ECO:0000259" key="5">
    <source>
        <dbReference type="Pfam" id="PF01095"/>
    </source>
</evidence>
<dbReference type="InterPro" id="IPR000070">
    <property type="entry name" value="Pectinesterase_cat"/>
</dbReference>
<dbReference type="PANTHER" id="PTHR31707">
    <property type="entry name" value="PECTINESTERASE"/>
    <property type="match status" value="1"/>
</dbReference>
<reference evidence="6" key="3">
    <citation type="submission" date="2015-04" db="UniProtKB">
        <authorList>
            <consortium name="EnsemblPlants"/>
        </authorList>
    </citation>
    <scope>IDENTIFICATION</scope>
</reference>
<feature type="compositionally biased region" description="Low complexity" evidence="4">
    <location>
        <begin position="1"/>
        <end position="23"/>
    </location>
</feature>
<proteinExistence type="predicted"/>
<dbReference type="AlphaFoldDB" id="A0A0D9XG94"/>
<dbReference type="Gramene" id="LPERR09G14190.1">
    <property type="protein sequence ID" value="LPERR09G14190.1"/>
    <property type="gene ID" value="LPERR09G14190"/>
</dbReference>
<keyword evidence="3" id="KW-0063">Aspartyl esterase</keyword>
<keyword evidence="7" id="KW-1185">Reference proteome</keyword>
<feature type="region of interest" description="Disordered" evidence="4">
    <location>
        <begin position="1"/>
        <end position="36"/>
    </location>
</feature>
<dbReference type="HOGENOM" id="CLU_1613212_0_0_1"/>
<evidence type="ECO:0000313" key="7">
    <source>
        <dbReference type="Proteomes" id="UP000032180"/>
    </source>
</evidence>
<dbReference type="Proteomes" id="UP000032180">
    <property type="component" value="Chromosome 9"/>
</dbReference>
<dbReference type="eggNOG" id="ENOG502QRGV">
    <property type="taxonomic scope" value="Eukaryota"/>
</dbReference>
<dbReference type="UniPathway" id="UPA00545">
    <property type="reaction ID" value="UER00823"/>
</dbReference>
<evidence type="ECO:0000256" key="2">
    <source>
        <dbReference type="ARBA" id="ARBA00022801"/>
    </source>
</evidence>
<dbReference type="Pfam" id="PF01095">
    <property type="entry name" value="Pectinesterase"/>
    <property type="match status" value="1"/>
</dbReference>
<keyword evidence="2" id="KW-0378">Hydrolase</keyword>
<dbReference type="EnsemblPlants" id="LPERR09G14190.1">
    <property type="protein sequence ID" value="LPERR09G14190.1"/>
    <property type="gene ID" value="LPERR09G14190"/>
</dbReference>
<dbReference type="SUPFAM" id="SSF51126">
    <property type="entry name" value="Pectin lyase-like"/>
    <property type="match status" value="1"/>
</dbReference>
<evidence type="ECO:0000313" key="6">
    <source>
        <dbReference type="EnsemblPlants" id="LPERR09G14190.1"/>
    </source>
</evidence>
<dbReference type="GO" id="GO:0042545">
    <property type="term" value="P:cell wall modification"/>
    <property type="evidence" value="ECO:0007669"/>
    <property type="project" value="InterPro"/>
</dbReference>
<reference evidence="6 7" key="1">
    <citation type="submission" date="2012-08" db="EMBL/GenBank/DDBJ databases">
        <title>Oryza genome evolution.</title>
        <authorList>
            <person name="Wing R.A."/>
        </authorList>
    </citation>
    <scope>NUCLEOTIDE SEQUENCE</scope>
</reference>
<dbReference type="InterPro" id="IPR012334">
    <property type="entry name" value="Pectin_lyas_fold"/>
</dbReference>